<evidence type="ECO:0000256" key="2">
    <source>
        <dbReference type="ARBA" id="ARBA00022692"/>
    </source>
</evidence>
<evidence type="ECO:0000313" key="7">
    <source>
        <dbReference type="Proteomes" id="UP000266118"/>
    </source>
</evidence>
<sequence length="442" mass="50463">MEQNTNQQVYHNHERTEEVQEIIDRMPTKFGRLITYIVILIFVLLIFFGWLIRYPDVVAGQITVNTNVSPLKLVAMSSGKLRLKIHKSQTSVKEGDIIAYIENITSPDTLETIRHAISDYNPLGTNNTSILQKLPQKADLGDVTDKYYAFIENVHQLKNIKYDKSYEDQIEGLNFLLQEQQKSILVNNERIGIARNNMSYTHKFFFRDSLLFKEKVVSEAELDQTQLNYLNSKDNYQTVYTNQIGALQNAKQTQTQINQARIQMREKKKELELAVISSYNALKDNINTWGQNYIFKAPFSGKVQFLGFWTNGQFIQSGQSVFTVIPEDKQVYGQVILPAASGAGKVKIGQEVIIKLDNFPYLEYGTIRGKVSAISLTTNTESTSQGNVETYLVTVGLPKGLTTNYGKQLNFKQESKGTAEIVTKDRRLIERFFDGLKYIIKN</sequence>
<evidence type="ECO:0000256" key="1">
    <source>
        <dbReference type="ARBA" id="ARBA00004167"/>
    </source>
</evidence>
<dbReference type="OrthoDB" id="7057889at2"/>
<accession>A0A386HSY4</accession>
<feature type="transmembrane region" description="Helical" evidence="5">
    <location>
        <begin position="33"/>
        <end position="52"/>
    </location>
</feature>
<dbReference type="KEGG" id="ark:D6B99_16350"/>
<evidence type="ECO:0000256" key="4">
    <source>
        <dbReference type="ARBA" id="ARBA00023136"/>
    </source>
</evidence>
<proteinExistence type="predicted"/>
<keyword evidence="4 5" id="KW-0472">Membrane</keyword>
<evidence type="ECO:0000256" key="5">
    <source>
        <dbReference type="SAM" id="Phobius"/>
    </source>
</evidence>
<dbReference type="InterPro" id="IPR050739">
    <property type="entry name" value="MFP"/>
</dbReference>
<dbReference type="GO" id="GO:0016020">
    <property type="term" value="C:membrane"/>
    <property type="evidence" value="ECO:0007669"/>
    <property type="project" value="UniProtKB-SubCell"/>
</dbReference>
<reference evidence="6 7" key="1">
    <citation type="submission" date="2018-09" db="EMBL/GenBank/DDBJ databases">
        <title>Arachidicoccus sp. nov., a bacterium isolated from soil.</title>
        <authorList>
            <person name="Weon H.-Y."/>
            <person name="Kwon S.-W."/>
            <person name="Lee S.A."/>
        </authorList>
    </citation>
    <scope>NUCLEOTIDE SEQUENCE [LARGE SCALE GENOMIC DNA]</scope>
    <source>
        <strain evidence="6 7">KIS59-12</strain>
    </source>
</reference>
<dbReference type="Gene3D" id="2.40.30.170">
    <property type="match status" value="1"/>
</dbReference>
<keyword evidence="3 5" id="KW-1133">Transmembrane helix</keyword>
<gene>
    <name evidence="6" type="ORF">D6B99_16350</name>
</gene>
<protein>
    <submittedName>
        <fullName evidence="6">HlyD family efflux transporter periplasmic adaptor subunit</fullName>
    </submittedName>
</protein>
<dbReference type="Proteomes" id="UP000266118">
    <property type="component" value="Chromosome"/>
</dbReference>
<dbReference type="PANTHER" id="PTHR30386:SF26">
    <property type="entry name" value="TRANSPORT PROTEIN COMB"/>
    <property type="match status" value="1"/>
</dbReference>
<comment type="subcellular location">
    <subcellularLocation>
        <location evidence="1">Membrane</location>
        <topology evidence="1">Single-pass membrane protein</topology>
    </subcellularLocation>
</comment>
<evidence type="ECO:0000256" key="3">
    <source>
        <dbReference type="ARBA" id="ARBA00022989"/>
    </source>
</evidence>
<dbReference type="PRINTS" id="PR01490">
    <property type="entry name" value="RTXTOXIND"/>
</dbReference>
<keyword evidence="2 5" id="KW-0812">Transmembrane</keyword>
<name>A0A386HSY4_9BACT</name>
<dbReference type="EMBL" id="CP032489">
    <property type="protein sequence ID" value="AYD49047.1"/>
    <property type="molecule type" value="Genomic_DNA"/>
</dbReference>
<keyword evidence="7" id="KW-1185">Reference proteome</keyword>
<dbReference type="RefSeq" id="WP_119990389.1">
    <property type="nucleotide sequence ID" value="NZ_CP032489.1"/>
</dbReference>
<dbReference type="PANTHER" id="PTHR30386">
    <property type="entry name" value="MEMBRANE FUSION SUBUNIT OF EMRAB-TOLC MULTIDRUG EFFLUX PUMP"/>
    <property type="match status" value="1"/>
</dbReference>
<evidence type="ECO:0000313" key="6">
    <source>
        <dbReference type="EMBL" id="AYD49047.1"/>
    </source>
</evidence>
<dbReference type="AlphaFoldDB" id="A0A386HSY4"/>
<organism evidence="6 7">
    <name type="scientific">Arachidicoccus soli</name>
    <dbReference type="NCBI Taxonomy" id="2341117"/>
    <lineage>
        <taxon>Bacteria</taxon>
        <taxon>Pseudomonadati</taxon>
        <taxon>Bacteroidota</taxon>
        <taxon>Chitinophagia</taxon>
        <taxon>Chitinophagales</taxon>
        <taxon>Chitinophagaceae</taxon>
        <taxon>Arachidicoccus</taxon>
    </lineage>
</organism>